<reference evidence="3" key="1">
    <citation type="journal article" date="2019" name="Int. J. Syst. Evol. Microbiol.">
        <title>The Global Catalogue of Microorganisms (GCM) 10K type strain sequencing project: providing services to taxonomists for standard genome sequencing and annotation.</title>
        <authorList>
            <consortium name="The Broad Institute Genomics Platform"/>
            <consortium name="The Broad Institute Genome Sequencing Center for Infectious Disease"/>
            <person name="Wu L."/>
            <person name="Ma J."/>
        </authorList>
    </citation>
    <scope>NUCLEOTIDE SEQUENCE [LARGE SCALE GENOMIC DNA]</scope>
    <source>
        <strain evidence="3">CGMCC 4.7093</strain>
    </source>
</reference>
<dbReference type="InterPro" id="IPR001279">
    <property type="entry name" value="Metallo-B-lactamas"/>
</dbReference>
<dbReference type="Proteomes" id="UP001595947">
    <property type="component" value="Unassembled WGS sequence"/>
</dbReference>
<sequence length="319" mass="35116">MAGVLTPAMPPTDFHHRLDSRMLGPLGAARLWWSFPSDEEARRDAARVPVTPDAPLPDPAAGMLGVTWLGHASALLWVDGVTVLVDPVLSPGIPGAARRLTPPGRTVEGLPPIDAVLISHDHYDHLDVRTLAALPRTTRILAGLNSGTFFRARGFRDVVELDWWDSAGFAGLSGEVRVEFVPARHWSRRTATDRCHRLWGGWTVTAPDGRSVYHAGDTATGPFLERIAARHRRIEIAALPVGAYAPRDLLREVHMDPAEAVRAAEVLRAPRMVPIHWGTFVLSGEPVLEPLEATRRAWARTRRPREDLWDLPIGGSRTL</sequence>
<dbReference type="Gene3D" id="3.60.15.10">
    <property type="entry name" value="Ribonuclease Z/Hydroxyacylglutathione hydrolase-like"/>
    <property type="match status" value="1"/>
</dbReference>
<dbReference type="RefSeq" id="WP_378037287.1">
    <property type="nucleotide sequence ID" value="NZ_JBHSIV010000018.1"/>
</dbReference>
<protein>
    <submittedName>
        <fullName evidence="2">MBL fold metallo-hydrolase</fullName>
    </submittedName>
</protein>
<dbReference type="PANTHER" id="PTHR15032">
    <property type="entry name" value="N-ACYL-PHOSPHATIDYLETHANOLAMINE-HYDROLYZING PHOSPHOLIPASE D"/>
    <property type="match status" value="1"/>
</dbReference>
<evidence type="ECO:0000259" key="1">
    <source>
        <dbReference type="Pfam" id="PF12706"/>
    </source>
</evidence>
<evidence type="ECO:0000313" key="3">
    <source>
        <dbReference type="Proteomes" id="UP001595947"/>
    </source>
</evidence>
<organism evidence="2 3">
    <name type="scientific">Actinomycetospora atypica</name>
    <dbReference type="NCBI Taxonomy" id="1290095"/>
    <lineage>
        <taxon>Bacteria</taxon>
        <taxon>Bacillati</taxon>
        <taxon>Actinomycetota</taxon>
        <taxon>Actinomycetes</taxon>
        <taxon>Pseudonocardiales</taxon>
        <taxon>Pseudonocardiaceae</taxon>
        <taxon>Actinomycetospora</taxon>
    </lineage>
</organism>
<dbReference type="EMBL" id="JBHSIV010000018">
    <property type="protein sequence ID" value="MFC5063942.1"/>
    <property type="molecule type" value="Genomic_DNA"/>
</dbReference>
<dbReference type="PANTHER" id="PTHR15032:SF36">
    <property type="entry name" value="METALLO-BETA-LACTAMASE DOMAIN-CONTAINING PROTEIN"/>
    <property type="match status" value="1"/>
</dbReference>
<dbReference type="SUPFAM" id="SSF56281">
    <property type="entry name" value="Metallo-hydrolase/oxidoreductase"/>
    <property type="match status" value="1"/>
</dbReference>
<comment type="caution">
    <text evidence="2">The sequence shown here is derived from an EMBL/GenBank/DDBJ whole genome shotgun (WGS) entry which is preliminary data.</text>
</comment>
<name>A0ABV9YQL2_9PSEU</name>
<dbReference type="InterPro" id="IPR036866">
    <property type="entry name" value="RibonucZ/Hydroxyglut_hydro"/>
</dbReference>
<dbReference type="Pfam" id="PF12706">
    <property type="entry name" value="Lactamase_B_2"/>
    <property type="match status" value="1"/>
</dbReference>
<gene>
    <name evidence="2" type="ORF">ACFPBZ_17105</name>
</gene>
<accession>A0ABV9YQL2</accession>
<proteinExistence type="predicted"/>
<evidence type="ECO:0000313" key="2">
    <source>
        <dbReference type="EMBL" id="MFC5063942.1"/>
    </source>
</evidence>
<feature type="domain" description="Metallo-beta-lactamase" evidence="1">
    <location>
        <begin position="82"/>
        <end position="277"/>
    </location>
</feature>
<keyword evidence="3" id="KW-1185">Reference proteome</keyword>